<dbReference type="GO" id="GO:0016757">
    <property type="term" value="F:glycosyltransferase activity"/>
    <property type="evidence" value="ECO:0007669"/>
    <property type="project" value="TreeGrafter"/>
</dbReference>
<protein>
    <submittedName>
        <fullName evidence="2">Glycosyltransferase</fullName>
    </submittedName>
</protein>
<dbReference type="AlphaFoldDB" id="A0A6I6FCL3"/>
<dbReference type="InterPro" id="IPR028098">
    <property type="entry name" value="Glyco_trans_4-like_N"/>
</dbReference>
<dbReference type="InterPro" id="IPR050194">
    <property type="entry name" value="Glycosyltransferase_grp1"/>
</dbReference>
<sequence>MRILMLSWEYPPNNVGGLSNHVYYLAHGLHKMGHEVYVITCQDGTAPIKENDEGVLVYRVEPYKIETEDFIKWAMQLNFAMIEESIRLIKSQGKIDIIHAHDWLSAYCAKTLKWAYNIPVVCTIHATEYGRNGGIKTDMQRYISSVEWNLTYEAWKVVALEAMAAGCPVVASDVGGFSEIIHNRTNGLKFLCGSTNSLKDKVLEVLNDFQLSSRLVENGLKVVKEKYSWQQVSELTAKMYSGVLEEAKGTEWESCG</sequence>
<dbReference type="PANTHER" id="PTHR45947">
    <property type="entry name" value="SULFOQUINOVOSYL TRANSFERASE SQD2"/>
    <property type="match status" value="1"/>
</dbReference>
<gene>
    <name evidence="2" type="ORF">GOM49_11105</name>
</gene>
<evidence type="ECO:0000313" key="3">
    <source>
        <dbReference type="Proteomes" id="UP000422764"/>
    </source>
</evidence>
<name>A0A6I6FCL3_9CLOT</name>
<reference evidence="2 3" key="1">
    <citation type="submission" date="2019-12" db="EMBL/GenBank/DDBJ databases">
        <title>Genome sequenceing of Clostridium bovifaecis.</title>
        <authorList>
            <person name="Yao Y."/>
        </authorList>
    </citation>
    <scope>NUCLEOTIDE SEQUENCE [LARGE SCALE GENOMIC DNA]</scope>
    <source>
        <strain evidence="2 3">BXX</strain>
    </source>
</reference>
<dbReference type="Proteomes" id="UP000422764">
    <property type="component" value="Chromosome"/>
</dbReference>
<dbReference type="Gene3D" id="3.40.50.2000">
    <property type="entry name" value="Glycogen Phosphorylase B"/>
    <property type="match status" value="2"/>
</dbReference>
<dbReference type="EMBL" id="CP046522">
    <property type="protein sequence ID" value="QGU95565.1"/>
    <property type="molecule type" value="Genomic_DNA"/>
</dbReference>
<keyword evidence="3" id="KW-1185">Reference proteome</keyword>
<evidence type="ECO:0000313" key="2">
    <source>
        <dbReference type="EMBL" id="QGU95565.1"/>
    </source>
</evidence>
<organism evidence="2 3">
    <name type="scientific">Clostridium bovifaecis</name>
    <dbReference type="NCBI Taxonomy" id="2184719"/>
    <lineage>
        <taxon>Bacteria</taxon>
        <taxon>Bacillati</taxon>
        <taxon>Bacillota</taxon>
        <taxon>Clostridia</taxon>
        <taxon>Eubacteriales</taxon>
        <taxon>Clostridiaceae</taxon>
        <taxon>Clostridium</taxon>
    </lineage>
</organism>
<keyword evidence="2" id="KW-0808">Transferase</keyword>
<dbReference type="PANTHER" id="PTHR45947:SF3">
    <property type="entry name" value="SULFOQUINOVOSYL TRANSFERASE SQD2"/>
    <property type="match status" value="1"/>
</dbReference>
<proteinExistence type="predicted"/>
<dbReference type="SUPFAM" id="SSF53756">
    <property type="entry name" value="UDP-Glycosyltransferase/glycogen phosphorylase"/>
    <property type="match status" value="2"/>
</dbReference>
<feature type="domain" description="Glycosyltransferase subfamily 4-like N-terminal" evidence="1">
    <location>
        <begin position="15"/>
        <end position="160"/>
    </location>
</feature>
<dbReference type="Pfam" id="PF13439">
    <property type="entry name" value="Glyco_transf_4"/>
    <property type="match status" value="1"/>
</dbReference>
<accession>A0A6I6FCL3</accession>
<dbReference type="CDD" id="cd03801">
    <property type="entry name" value="GT4_PimA-like"/>
    <property type="match status" value="1"/>
</dbReference>
<evidence type="ECO:0000259" key="1">
    <source>
        <dbReference type="Pfam" id="PF13439"/>
    </source>
</evidence>